<accession>A0A9W4I3I2</accession>
<dbReference type="OrthoDB" id="71600at2759"/>
<feature type="transmembrane region" description="Helical" evidence="2">
    <location>
        <begin position="44"/>
        <end position="65"/>
    </location>
</feature>
<sequence length="223" mass="25082">MWLPAMATLVTPTTLMTLMLMRFFSTRLSNGSAHKYQWSKVSDIVNQVQTVVLTIVATAALGQLFPNRILSCQLEQQWQAYFRSKNAHAVRSIQDEFRCCGLRSLHDRAWPFKDQNHGDNACELQLAYQRSCLAPWGEHQQSTAWMIFAAAVLGFVAKIALVQLSAYQASWLSTQSASRGPGFWRISHQAVQQEGDVDGADEGPRGALLPHSNINCRNDWQED</sequence>
<dbReference type="Proteomes" id="UP001153618">
    <property type="component" value="Unassembled WGS sequence"/>
</dbReference>
<evidence type="ECO:0000256" key="2">
    <source>
        <dbReference type="SAM" id="Phobius"/>
    </source>
</evidence>
<evidence type="ECO:0000313" key="4">
    <source>
        <dbReference type="Proteomes" id="UP001153618"/>
    </source>
</evidence>
<dbReference type="EMBL" id="CAJVOS010000054">
    <property type="protein sequence ID" value="CAG8214578.1"/>
    <property type="molecule type" value="Genomic_DNA"/>
</dbReference>
<evidence type="ECO:0000313" key="3">
    <source>
        <dbReference type="EMBL" id="CAG8214578.1"/>
    </source>
</evidence>
<proteinExistence type="predicted"/>
<dbReference type="InterPro" id="IPR008952">
    <property type="entry name" value="Tetraspanin_EC2_sf"/>
</dbReference>
<feature type="compositionally biased region" description="Polar residues" evidence="1">
    <location>
        <begin position="212"/>
        <end position="223"/>
    </location>
</feature>
<feature type="region of interest" description="Disordered" evidence="1">
    <location>
        <begin position="194"/>
        <end position="223"/>
    </location>
</feature>
<evidence type="ECO:0000256" key="1">
    <source>
        <dbReference type="SAM" id="MobiDB-lite"/>
    </source>
</evidence>
<gene>
    <name evidence="3" type="ORF">POLS_LOCUS7929</name>
</gene>
<feature type="transmembrane region" description="Helical" evidence="2">
    <location>
        <begin position="143"/>
        <end position="161"/>
    </location>
</feature>
<evidence type="ECO:0008006" key="5">
    <source>
        <dbReference type="Google" id="ProtNLM"/>
    </source>
</evidence>
<feature type="transmembrane region" description="Helical" evidence="2">
    <location>
        <begin position="6"/>
        <end position="24"/>
    </location>
</feature>
<dbReference type="GO" id="GO:0016020">
    <property type="term" value="C:membrane"/>
    <property type="evidence" value="ECO:0007669"/>
    <property type="project" value="InterPro"/>
</dbReference>
<comment type="caution">
    <text evidence="3">The sequence shown here is derived from an EMBL/GenBank/DDBJ whole genome shotgun (WGS) entry which is preliminary data.</text>
</comment>
<dbReference type="SUPFAM" id="SSF48652">
    <property type="entry name" value="Tetraspanin"/>
    <property type="match status" value="1"/>
</dbReference>
<reference evidence="3" key="1">
    <citation type="submission" date="2021-07" db="EMBL/GenBank/DDBJ databases">
        <authorList>
            <person name="Branca A.L. A."/>
        </authorList>
    </citation>
    <scope>NUCLEOTIDE SEQUENCE</scope>
</reference>
<keyword evidence="2" id="KW-0812">Transmembrane</keyword>
<organism evidence="3 4">
    <name type="scientific">Penicillium olsonii</name>
    <dbReference type="NCBI Taxonomy" id="99116"/>
    <lineage>
        <taxon>Eukaryota</taxon>
        <taxon>Fungi</taxon>
        <taxon>Dikarya</taxon>
        <taxon>Ascomycota</taxon>
        <taxon>Pezizomycotina</taxon>
        <taxon>Eurotiomycetes</taxon>
        <taxon>Eurotiomycetidae</taxon>
        <taxon>Eurotiales</taxon>
        <taxon>Aspergillaceae</taxon>
        <taxon>Penicillium</taxon>
    </lineage>
</organism>
<dbReference type="AlphaFoldDB" id="A0A9W4I3I2"/>
<keyword evidence="4" id="KW-1185">Reference proteome</keyword>
<protein>
    <recommendedName>
        <fullName evidence="5">Tetraspanin Tsp3</fullName>
    </recommendedName>
</protein>
<keyword evidence="2" id="KW-0472">Membrane</keyword>
<keyword evidence="2" id="KW-1133">Transmembrane helix</keyword>
<name>A0A9W4I3I2_PENOL</name>